<dbReference type="eggNOG" id="ENOG502QUIS">
    <property type="taxonomic scope" value="Eukaryota"/>
</dbReference>
<feature type="chain" id="PRO_5004590333" description="Transmembrane protein 59" evidence="10">
    <location>
        <begin position="33"/>
        <end position="352"/>
    </location>
</feature>
<evidence type="ECO:0000256" key="4">
    <source>
        <dbReference type="ARBA" id="ARBA00022729"/>
    </source>
</evidence>
<reference evidence="12" key="1">
    <citation type="submission" date="2011-05" db="EMBL/GenBank/DDBJ databases">
        <authorList>
            <person name="Richards S.R."/>
            <person name="Qu J."/>
            <person name="Jiang H."/>
            <person name="Jhangiani S.N."/>
            <person name="Agravi P."/>
            <person name="Goodspeed R."/>
            <person name="Gross S."/>
            <person name="Mandapat C."/>
            <person name="Jackson L."/>
            <person name="Mathew T."/>
            <person name="Pu L."/>
            <person name="Thornton R."/>
            <person name="Saada N."/>
            <person name="Wilczek-Boney K.B."/>
            <person name="Lee S."/>
            <person name="Kovar C."/>
            <person name="Wu Y."/>
            <person name="Scherer S.E."/>
            <person name="Worley K.C."/>
            <person name="Muzny D.M."/>
            <person name="Gibbs R."/>
        </authorList>
    </citation>
    <scope>NUCLEOTIDE SEQUENCE</scope>
    <source>
        <strain evidence="12">Brora</strain>
    </source>
</reference>
<organism evidence="11 12">
    <name type="scientific">Strigamia maritima</name>
    <name type="common">European centipede</name>
    <name type="synonym">Geophilus maritimus</name>
    <dbReference type="NCBI Taxonomy" id="126957"/>
    <lineage>
        <taxon>Eukaryota</taxon>
        <taxon>Metazoa</taxon>
        <taxon>Ecdysozoa</taxon>
        <taxon>Arthropoda</taxon>
        <taxon>Myriapoda</taxon>
        <taxon>Chilopoda</taxon>
        <taxon>Pleurostigmophora</taxon>
        <taxon>Geophilomorpha</taxon>
        <taxon>Linotaeniidae</taxon>
        <taxon>Strigamia</taxon>
    </lineage>
</organism>
<evidence type="ECO:0000256" key="2">
    <source>
        <dbReference type="ARBA" id="ARBA00009643"/>
    </source>
</evidence>
<evidence type="ECO:0000313" key="11">
    <source>
        <dbReference type="EnsemblMetazoa" id="SMAR008944-PA"/>
    </source>
</evidence>
<evidence type="ECO:0000256" key="6">
    <source>
        <dbReference type="ARBA" id="ARBA00023034"/>
    </source>
</evidence>
<evidence type="ECO:0000256" key="3">
    <source>
        <dbReference type="ARBA" id="ARBA00022692"/>
    </source>
</evidence>
<keyword evidence="4 10" id="KW-0732">Signal</keyword>
<dbReference type="EnsemblMetazoa" id="SMAR008944-RA">
    <property type="protein sequence ID" value="SMAR008944-PA"/>
    <property type="gene ID" value="SMAR008944"/>
</dbReference>
<evidence type="ECO:0000313" key="12">
    <source>
        <dbReference type="Proteomes" id="UP000014500"/>
    </source>
</evidence>
<keyword evidence="12" id="KW-1185">Reference proteome</keyword>
<dbReference type="GO" id="GO:0000139">
    <property type="term" value="C:Golgi membrane"/>
    <property type="evidence" value="ECO:0007669"/>
    <property type="project" value="UniProtKB-SubCell"/>
</dbReference>
<dbReference type="PANTHER" id="PTHR28652:SF2">
    <property type="entry name" value="TRANSMEMBRANE PROTEIN 59-LIKE PROTEIN"/>
    <property type="match status" value="1"/>
</dbReference>
<dbReference type="Pfam" id="PF12280">
    <property type="entry name" value="BSMAP"/>
    <property type="match status" value="1"/>
</dbReference>
<evidence type="ECO:0000256" key="9">
    <source>
        <dbReference type="SAM" id="MobiDB-lite"/>
    </source>
</evidence>
<keyword evidence="3" id="KW-0812">Transmembrane</keyword>
<keyword evidence="7" id="KW-0472">Membrane</keyword>
<dbReference type="OMA" id="MGCHNQL"/>
<keyword evidence="6" id="KW-0333">Golgi apparatus</keyword>
<dbReference type="PANTHER" id="PTHR28652">
    <property type="entry name" value="TRANSMEMBRANE PROTEIN 59-LIKE PROTEIN"/>
    <property type="match status" value="1"/>
</dbReference>
<evidence type="ECO:0000256" key="1">
    <source>
        <dbReference type="ARBA" id="ARBA00004614"/>
    </source>
</evidence>
<dbReference type="STRING" id="126957.T1J5P0"/>
<evidence type="ECO:0008006" key="13">
    <source>
        <dbReference type="Google" id="ProtNLM"/>
    </source>
</evidence>
<dbReference type="InterPro" id="IPR022065">
    <property type="entry name" value="Uncharacterised_TMEM59"/>
</dbReference>
<protein>
    <recommendedName>
        <fullName evidence="13">Transmembrane protein 59</fullName>
    </recommendedName>
</protein>
<name>T1J5P0_STRMM</name>
<proteinExistence type="inferred from homology"/>
<dbReference type="Proteomes" id="UP000014500">
    <property type="component" value="Unassembled WGS sequence"/>
</dbReference>
<evidence type="ECO:0000256" key="7">
    <source>
        <dbReference type="ARBA" id="ARBA00023136"/>
    </source>
</evidence>
<accession>T1J5P0</accession>
<evidence type="ECO:0000256" key="10">
    <source>
        <dbReference type="SAM" id="SignalP"/>
    </source>
</evidence>
<reference evidence="11" key="2">
    <citation type="submission" date="2015-02" db="UniProtKB">
        <authorList>
            <consortium name="EnsemblMetazoa"/>
        </authorList>
    </citation>
    <scope>IDENTIFICATION</scope>
</reference>
<feature type="region of interest" description="Disordered" evidence="9">
    <location>
        <begin position="200"/>
        <end position="219"/>
    </location>
</feature>
<keyword evidence="8" id="KW-0325">Glycoprotein</keyword>
<dbReference type="PhylomeDB" id="T1J5P0"/>
<sequence>MSLTVLRATKSIAKASKMAVLWLHYLLIAALSHNIGSNNVFDRVLDDVHECKEECDKTYTQQTTPDQKHAVCCKRGCRFFSIVEFSNDHQNMNGTKDACMASCMEAYSQTGDRYACNIGCSNQLPFSVEKLKKMKDDPPKMHLLTPLMFVHNIYNNMLNHMSRMMSVSWSFYLQQDNGKVVVIQSEPEVITEYLDMDEVDYEKNQDESNTDETTNDVDGLRDELLQSPDITFQHMLPDTYHYNQIQFNDGFVSLTEDESSNNMDWLGCVARKSGLPRWLIGLTMLSSALAMVWLCFTTTATAPDHYIRAQKINLYRDLEYLNEVEPQEKMRIQPLREDEAAPLPLKIVLPNA</sequence>
<evidence type="ECO:0000256" key="5">
    <source>
        <dbReference type="ARBA" id="ARBA00022989"/>
    </source>
</evidence>
<dbReference type="AlphaFoldDB" id="T1J5P0"/>
<feature type="signal peptide" evidence="10">
    <location>
        <begin position="1"/>
        <end position="32"/>
    </location>
</feature>
<comment type="subcellular location">
    <subcellularLocation>
        <location evidence="1">Golgi apparatus membrane</location>
        <topology evidence="1">Single-pass type I membrane protein</topology>
    </subcellularLocation>
</comment>
<dbReference type="HOGENOM" id="CLU_059747_0_0_1"/>
<evidence type="ECO:0000256" key="8">
    <source>
        <dbReference type="ARBA" id="ARBA00023180"/>
    </source>
</evidence>
<comment type="similarity">
    <text evidence="2">Belongs to the TMEM59 family.</text>
</comment>
<dbReference type="EMBL" id="JH431866">
    <property type="status" value="NOT_ANNOTATED_CDS"/>
    <property type="molecule type" value="Genomic_DNA"/>
</dbReference>
<keyword evidence="5" id="KW-1133">Transmembrane helix</keyword>